<dbReference type="GO" id="GO:0030335">
    <property type="term" value="P:positive regulation of cell migration"/>
    <property type="evidence" value="ECO:0007669"/>
    <property type="project" value="TreeGrafter"/>
</dbReference>
<dbReference type="GO" id="GO:0008009">
    <property type="term" value="F:chemokine activity"/>
    <property type="evidence" value="ECO:0007669"/>
    <property type="project" value="InterPro"/>
</dbReference>
<evidence type="ECO:0000256" key="5">
    <source>
        <dbReference type="ARBA" id="ARBA00022729"/>
    </source>
</evidence>
<dbReference type="GO" id="GO:0048020">
    <property type="term" value="F:CCR chemokine receptor binding"/>
    <property type="evidence" value="ECO:0007669"/>
    <property type="project" value="TreeGrafter"/>
</dbReference>
<accession>A0A3Q2D5P9</accession>
<dbReference type="CDD" id="cd00272">
    <property type="entry name" value="Chemokine_CC"/>
    <property type="match status" value="1"/>
</dbReference>
<sequence length="108" mass="12295">MLNLKSPIILTTCLLLLSAFALQTYANTFNPEECCFKFLSNSIPARRVKLIRPTDPLCPMEGEIWFIRVKKGNEYCADPSQEWVKQLIEVKGLKSTKRENNTTVTASQ</sequence>
<dbReference type="Ensembl" id="ENSCVAT00000021280.1">
    <property type="protein sequence ID" value="ENSCVAP00000013669.1"/>
    <property type="gene ID" value="ENSCVAG00000016222.1"/>
</dbReference>
<dbReference type="GO" id="GO:0006954">
    <property type="term" value="P:inflammatory response"/>
    <property type="evidence" value="ECO:0007669"/>
    <property type="project" value="UniProtKB-KW"/>
</dbReference>
<proteinExistence type="predicted"/>
<reference evidence="9" key="1">
    <citation type="submission" date="2025-08" db="UniProtKB">
        <authorList>
            <consortium name="Ensembl"/>
        </authorList>
    </citation>
    <scope>IDENTIFICATION</scope>
</reference>
<dbReference type="InterPro" id="IPR036048">
    <property type="entry name" value="Interleukin_8-like_sf"/>
</dbReference>
<dbReference type="Proteomes" id="UP000265020">
    <property type="component" value="Unassembled WGS sequence"/>
</dbReference>
<dbReference type="InterPro" id="IPR001811">
    <property type="entry name" value="Chemokine_IL8-like_dom"/>
</dbReference>
<evidence type="ECO:0000256" key="3">
    <source>
        <dbReference type="ARBA" id="ARBA00022514"/>
    </source>
</evidence>
<keyword evidence="10" id="KW-1185">Reference proteome</keyword>
<feature type="signal peptide" evidence="7">
    <location>
        <begin position="1"/>
        <end position="26"/>
    </location>
</feature>
<dbReference type="GeneTree" id="ENSGT00940000174695"/>
<evidence type="ECO:0000313" key="10">
    <source>
        <dbReference type="Proteomes" id="UP000265020"/>
    </source>
</evidence>
<dbReference type="Gene3D" id="2.40.50.40">
    <property type="match status" value="1"/>
</dbReference>
<feature type="chain" id="PRO_5018736354" evidence="7">
    <location>
        <begin position="27"/>
        <end position="108"/>
    </location>
</feature>
<evidence type="ECO:0000256" key="6">
    <source>
        <dbReference type="ARBA" id="ARBA00023198"/>
    </source>
</evidence>
<keyword evidence="4" id="KW-0964">Secreted</keyword>
<dbReference type="PANTHER" id="PTHR12015">
    <property type="entry name" value="SMALL INDUCIBLE CYTOKINE A"/>
    <property type="match status" value="1"/>
</dbReference>
<dbReference type="GO" id="GO:0070098">
    <property type="term" value="P:chemokine-mediated signaling pathway"/>
    <property type="evidence" value="ECO:0007669"/>
    <property type="project" value="TreeGrafter"/>
</dbReference>
<evidence type="ECO:0000313" key="9">
    <source>
        <dbReference type="Ensembl" id="ENSCVAP00000013669.1"/>
    </source>
</evidence>
<name>A0A3Q2D5P9_CYPVA</name>
<keyword evidence="2" id="KW-0145">Chemotaxis</keyword>
<dbReference type="GO" id="GO:0048245">
    <property type="term" value="P:eosinophil chemotaxis"/>
    <property type="evidence" value="ECO:0007669"/>
    <property type="project" value="TreeGrafter"/>
</dbReference>
<keyword evidence="5 7" id="KW-0732">Signal</keyword>
<dbReference type="GO" id="GO:0061844">
    <property type="term" value="P:antimicrobial humoral immune response mediated by antimicrobial peptide"/>
    <property type="evidence" value="ECO:0007669"/>
    <property type="project" value="TreeGrafter"/>
</dbReference>
<reference evidence="9" key="2">
    <citation type="submission" date="2025-09" db="UniProtKB">
        <authorList>
            <consortium name="Ensembl"/>
        </authorList>
    </citation>
    <scope>IDENTIFICATION</scope>
</reference>
<dbReference type="PANTHER" id="PTHR12015:SF209">
    <property type="entry name" value="C-C MOTIF CHEMOKINE 8"/>
    <property type="match status" value="1"/>
</dbReference>
<protein>
    <submittedName>
        <fullName evidence="9">C-C motif chemokine 13-like</fullName>
    </submittedName>
</protein>
<evidence type="ECO:0000256" key="2">
    <source>
        <dbReference type="ARBA" id="ARBA00022500"/>
    </source>
</evidence>
<evidence type="ECO:0000256" key="4">
    <source>
        <dbReference type="ARBA" id="ARBA00022525"/>
    </source>
</evidence>
<comment type="subcellular location">
    <subcellularLocation>
        <location evidence="1">Secreted</location>
    </subcellularLocation>
</comment>
<keyword evidence="6" id="KW-0395">Inflammatory response</keyword>
<evidence type="ECO:0000259" key="8">
    <source>
        <dbReference type="SMART" id="SM00199"/>
    </source>
</evidence>
<dbReference type="STRING" id="28743.ENSCVAP00000013669"/>
<keyword evidence="3" id="KW-0202">Cytokine</keyword>
<organism evidence="9 10">
    <name type="scientific">Cyprinodon variegatus</name>
    <name type="common">Sheepshead minnow</name>
    <dbReference type="NCBI Taxonomy" id="28743"/>
    <lineage>
        <taxon>Eukaryota</taxon>
        <taxon>Metazoa</taxon>
        <taxon>Chordata</taxon>
        <taxon>Craniata</taxon>
        <taxon>Vertebrata</taxon>
        <taxon>Euteleostomi</taxon>
        <taxon>Actinopterygii</taxon>
        <taxon>Neopterygii</taxon>
        <taxon>Teleostei</taxon>
        <taxon>Neoteleostei</taxon>
        <taxon>Acanthomorphata</taxon>
        <taxon>Ovalentaria</taxon>
        <taxon>Atherinomorphae</taxon>
        <taxon>Cyprinodontiformes</taxon>
        <taxon>Cyprinodontidae</taxon>
        <taxon>Cyprinodon</taxon>
    </lineage>
</organism>
<dbReference type="AlphaFoldDB" id="A0A3Q2D5P9"/>
<dbReference type="SUPFAM" id="SSF54117">
    <property type="entry name" value="Interleukin 8-like chemokines"/>
    <property type="match status" value="1"/>
</dbReference>
<dbReference type="SMART" id="SM00199">
    <property type="entry name" value="SCY"/>
    <property type="match status" value="1"/>
</dbReference>
<dbReference type="GO" id="GO:0005615">
    <property type="term" value="C:extracellular space"/>
    <property type="evidence" value="ECO:0007669"/>
    <property type="project" value="UniProtKB-KW"/>
</dbReference>
<evidence type="ECO:0000256" key="7">
    <source>
        <dbReference type="SAM" id="SignalP"/>
    </source>
</evidence>
<dbReference type="Pfam" id="PF00048">
    <property type="entry name" value="IL8"/>
    <property type="match status" value="1"/>
</dbReference>
<dbReference type="InterPro" id="IPR039809">
    <property type="entry name" value="Chemokine_b/g/d"/>
</dbReference>
<feature type="domain" description="Chemokine interleukin-8-like" evidence="8">
    <location>
        <begin position="31"/>
        <end position="91"/>
    </location>
</feature>
<evidence type="ECO:0000256" key="1">
    <source>
        <dbReference type="ARBA" id="ARBA00004613"/>
    </source>
</evidence>